<evidence type="ECO:0000313" key="4">
    <source>
        <dbReference type="Proteomes" id="UP000297635"/>
    </source>
</evidence>
<evidence type="ECO:0000256" key="1">
    <source>
        <dbReference type="SAM" id="SignalP"/>
    </source>
</evidence>
<keyword evidence="4" id="KW-1185">Reference proteome</keyword>
<reference evidence="3 4" key="1">
    <citation type="submission" date="2019-02" db="EMBL/GenBank/DDBJ databases">
        <title>Isolation and identification of novel species under the genus Muribaculum.</title>
        <authorList>
            <person name="Miyake S."/>
            <person name="Ding Y."/>
            <person name="Low A."/>
            <person name="Soh M."/>
            <person name="Seedorf H."/>
        </authorList>
    </citation>
    <scope>NUCLEOTIDE SEQUENCE [LARGE SCALE GENOMIC DNA]</scope>
    <source>
        <strain evidence="3 4">TLL-A3</strain>
    </source>
</reference>
<accession>A0A4Z0V6H9</accession>
<organism evidence="3 4">
    <name type="scientific">Duncaniella freteri</name>
    <dbReference type="NCBI Taxonomy" id="2530391"/>
    <lineage>
        <taxon>Bacteria</taxon>
        <taxon>Pseudomonadati</taxon>
        <taxon>Bacteroidota</taxon>
        <taxon>Bacteroidia</taxon>
        <taxon>Bacteroidales</taxon>
        <taxon>Muribaculaceae</taxon>
        <taxon>Duncaniella</taxon>
    </lineage>
</organism>
<dbReference type="GeneID" id="82148955"/>
<feature type="chain" id="PRO_5021349381" evidence="1">
    <location>
        <begin position="21"/>
        <end position="306"/>
    </location>
</feature>
<dbReference type="Pfam" id="PF13084">
    <property type="entry name" value="DUF3943"/>
    <property type="match status" value="1"/>
</dbReference>
<feature type="signal peptide" evidence="1">
    <location>
        <begin position="1"/>
        <end position="20"/>
    </location>
</feature>
<dbReference type="EMBL" id="SJSA01000001">
    <property type="protein sequence ID" value="TGG39914.1"/>
    <property type="molecule type" value="Genomic_DNA"/>
</dbReference>
<feature type="domain" description="DUF3943" evidence="2">
    <location>
        <begin position="145"/>
        <end position="253"/>
    </location>
</feature>
<evidence type="ECO:0000313" key="3">
    <source>
        <dbReference type="EMBL" id="TGG39914.1"/>
    </source>
</evidence>
<dbReference type="InterPro" id="IPR025079">
    <property type="entry name" value="DUF3943"/>
</dbReference>
<dbReference type="AlphaFoldDB" id="A0A4Z0V6H9"/>
<protein>
    <submittedName>
        <fullName evidence="3">DUF3943 domain-containing protein</fullName>
    </submittedName>
</protein>
<proteinExistence type="predicted"/>
<comment type="caution">
    <text evidence="3">The sequence shown here is derived from an EMBL/GenBank/DDBJ whole genome shotgun (WGS) entry which is preliminary data.</text>
</comment>
<dbReference type="Proteomes" id="UP000297635">
    <property type="component" value="Unassembled WGS sequence"/>
</dbReference>
<evidence type="ECO:0000259" key="2">
    <source>
        <dbReference type="Pfam" id="PF13084"/>
    </source>
</evidence>
<dbReference type="RefSeq" id="WP_135470836.1">
    <property type="nucleotide sequence ID" value="NZ_CASGTF010000061.1"/>
</dbReference>
<keyword evidence="1" id="KW-0732">Signal</keyword>
<gene>
    <name evidence="3" type="ORF">EZ315_04060</name>
</gene>
<name>A0A4Z0V6H9_9BACT</name>
<sequence length="306" mass="34428">MRRLLYILIASLFTFAGAKAQGIDVDSVLADSVGAEMELAEPYAEMVYPISVDSMMSDSIIALPMSHIPAVSDSRSIYCHPYSMTFNIPDWKRMWTNTAVLGGAYVGTLLVLQCLPADATSWNRAEITEVPMFKRWYRNVFKLGPDWDHDNPIFNYVLHPYAGAVYFMSARSCGFNFWRSMLYSACVSTIGWEFGIEAFMERPSIQDIFITPLIGSAIGEVFYKTKRSIVANDYSLLGSPIIGNVAVFLLDPVNEVIDIFRGRNTRCPKLTRDGELTYETKETGIESYISPMITDSYKGFSLTVKF</sequence>